<dbReference type="EMBL" id="BSNF01000001">
    <property type="protein sequence ID" value="GLQ05091.1"/>
    <property type="molecule type" value="Genomic_DNA"/>
</dbReference>
<evidence type="ECO:0000256" key="1">
    <source>
        <dbReference type="ARBA" id="ARBA00022727"/>
    </source>
</evidence>
<dbReference type="NCBIfam" id="NF005537">
    <property type="entry name" value="PRK07199.1"/>
    <property type="match status" value="1"/>
</dbReference>
<organism evidence="5 6">
    <name type="scientific">Sneathiella chinensis</name>
    <dbReference type="NCBI Taxonomy" id="349750"/>
    <lineage>
        <taxon>Bacteria</taxon>
        <taxon>Pseudomonadati</taxon>
        <taxon>Pseudomonadota</taxon>
        <taxon>Alphaproteobacteria</taxon>
        <taxon>Sneathiellales</taxon>
        <taxon>Sneathiellaceae</taxon>
        <taxon>Sneathiella</taxon>
    </lineage>
</organism>
<keyword evidence="6" id="KW-1185">Reference proteome</keyword>
<evidence type="ECO:0000256" key="2">
    <source>
        <dbReference type="RuleBase" id="RU004324"/>
    </source>
</evidence>
<gene>
    <name evidence="5" type="ORF">GCM10007924_03120</name>
</gene>
<name>A0ABQ5U0Y2_9PROT</name>
<reference evidence="5" key="2">
    <citation type="submission" date="2023-01" db="EMBL/GenBank/DDBJ databases">
        <title>Draft genome sequence of Sneathiella chinensis strain NBRC 103408.</title>
        <authorList>
            <person name="Sun Q."/>
            <person name="Mori K."/>
        </authorList>
    </citation>
    <scope>NUCLEOTIDE SEQUENCE</scope>
    <source>
        <strain evidence="5">NBRC 103408</strain>
    </source>
</reference>
<dbReference type="InterPro" id="IPR029099">
    <property type="entry name" value="Pribosyltran_N"/>
</dbReference>
<dbReference type="PANTHER" id="PTHR10210">
    <property type="entry name" value="RIBOSE-PHOSPHATE DIPHOSPHOKINASE FAMILY MEMBER"/>
    <property type="match status" value="1"/>
</dbReference>
<accession>A0ABQ5U0Y2</accession>
<evidence type="ECO:0000313" key="5">
    <source>
        <dbReference type="EMBL" id="GLQ05091.1"/>
    </source>
</evidence>
<dbReference type="SUPFAM" id="SSF53271">
    <property type="entry name" value="PRTase-like"/>
    <property type="match status" value="2"/>
</dbReference>
<evidence type="ECO:0000313" key="6">
    <source>
        <dbReference type="Proteomes" id="UP001161409"/>
    </source>
</evidence>
<dbReference type="InterPro" id="IPR000836">
    <property type="entry name" value="PRTase_dom"/>
</dbReference>
<dbReference type="Gene3D" id="3.40.50.2020">
    <property type="match status" value="2"/>
</dbReference>
<protein>
    <submittedName>
        <fullName evidence="5">Phosphoribosylpyrophosphate synthetase</fullName>
    </submittedName>
</protein>
<feature type="domain" description="Ribose-phosphate pyrophosphokinase N-terminal" evidence="4">
    <location>
        <begin position="13"/>
        <end position="114"/>
    </location>
</feature>
<dbReference type="PANTHER" id="PTHR10210:SF41">
    <property type="entry name" value="RIBOSE-PHOSPHATE PYROPHOSPHOKINASE 1, CHLOROPLASTIC"/>
    <property type="match status" value="1"/>
</dbReference>
<dbReference type="Pfam" id="PF00156">
    <property type="entry name" value="Pribosyltran"/>
    <property type="match status" value="1"/>
</dbReference>
<reference evidence="5" key="1">
    <citation type="journal article" date="2014" name="Int. J. Syst. Evol. Microbiol.">
        <title>Complete genome of a new Firmicutes species belonging to the dominant human colonic microbiota ('Ruminococcus bicirculans') reveals two chromosomes and a selective capacity to utilize plant glucans.</title>
        <authorList>
            <consortium name="NISC Comparative Sequencing Program"/>
            <person name="Wegmann U."/>
            <person name="Louis P."/>
            <person name="Goesmann A."/>
            <person name="Henrissat B."/>
            <person name="Duncan S.H."/>
            <person name="Flint H.J."/>
        </authorList>
    </citation>
    <scope>NUCLEOTIDE SEQUENCE</scope>
    <source>
        <strain evidence="5">NBRC 103408</strain>
    </source>
</reference>
<dbReference type="InterPro" id="IPR029057">
    <property type="entry name" value="PRTase-like"/>
</dbReference>
<dbReference type="InterPro" id="IPR005946">
    <property type="entry name" value="Rib-P_diPkinase"/>
</dbReference>
<evidence type="ECO:0000259" key="4">
    <source>
        <dbReference type="Pfam" id="PF13793"/>
    </source>
</evidence>
<proteinExistence type="inferred from homology"/>
<comment type="caution">
    <text evidence="5">The sequence shown here is derived from an EMBL/GenBank/DDBJ whole genome shotgun (WGS) entry which is preliminary data.</text>
</comment>
<keyword evidence="1 2" id="KW-0545">Nucleotide biosynthesis</keyword>
<dbReference type="NCBIfam" id="TIGR01251">
    <property type="entry name" value="ribP_PPkin"/>
    <property type="match status" value="1"/>
</dbReference>
<feature type="domain" description="Phosphoribosyltransferase" evidence="3">
    <location>
        <begin position="162"/>
        <end position="259"/>
    </location>
</feature>
<sequence length="300" mass="32251">MTPVSLHFHPASEAPARQLAAHLDVPCHPIHIHTFPDGESRVRIHPVTGTALLFVSLDRPNEKLIQTLFAAGALKENGADRIVLVAPYLCYMRQDTAFEAGDAVSQRLMAGILSGFFDRIVTVDPHLHRIHSLREIFPDCETDALGAAPLIADLLAAEPASGPRILVGPDSESEQWVRAIADRAGLPFTVATKQRFNDRDVAVSLPETPPLHNVHAILIDDILSSGGTLSRCANAVLKAGARKVEVIVVHDLGDSAVRDKLQKDGIARLRSTDSVPAPSNALPLAPLLADALINEKTGPR</sequence>
<dbReference type="Pfam" id="PF13793">
    <property type="entry name" value="Pribosyltran_N"/>
    <property type="match status" value="1"/>
</dbReference>
<dbReference type="SMART" id="SM01400">
    <property type="entry name" value="Pribosyltran_N"/>
    <property type="match status" value="1"/>
</dbReference>
<dbReference type="Proteomes" id="UP001161409">
    <property type="component" value="Unassembled WGS sequence"/>
</dbReference>
<evidence type="ECO:0000259" key="3">
    <source>
        <dbReference type="Pfam" id="PF00156"/>
    </source>
</evidence>
<dbReference type="RefSeq" id="WP_169559122.1">
    <property type="nucleotide sequence ID" value="NZ_BSNF01000001.1"/>
</dbReference>
<comment type="similarity">
    <text evidence="2">Belongs to the ribose-phosphate pyrophosphokinase family.</text>
</comment>
<dbReference type="CDD" id="cd06223">
    <property type="entry name" value="PRTases_typeI"/>
    <property type="match status" value="1"/>
</dbReference>